<dbReference type="EMBL" id="CP042467">
    <property type="protein sequence ID" value="QED26937.1"/>
    <property type="molecule type" value="Genomic_DNA"/>
</dbReference>
<protein>
    <submittedName>
        <fullName evidence="4">Sel1 repeat family protein</fullName>
    </submittedName>
</protein>
<dbReference type="SMART" id="SM00671">
    <property type="entry name" value="SEL1"/>
    <property type="match status" value="8"/>
</dbReference>
<sequence length="402" mass="43105">MRSNAPLSLFLALLGAVGACSTPAPPAATQEPVQARPVCEPEACVRLGLEQADLDPSLAALYYEVACEKDYGPACTRLGFAYIHGLGVEANKDRALELSRKACELKDAVGCRNTGWLLEAAASKTPENLQEAFLAYDKACDLGDGGGCTNHGIMFREGRVFARDDVAAAQLFDKACRLGDYNGCTNLAWHFEFGLGYPQDQELAAEIYGLTCHEDQAEACSALGFMYQNGSGVEKNDALAFEYTLRACELGLTVACGSVSHYYFGGIGVKKNVNVGVEYAQKACDAGDGVGCNNLAWALQNGHGIPQDTARGVELYKEACEAGFFRGCTNFGLSVSDRSLALEPLNYGCAMGEEQACGVMKSEFNVQTPDKQAALSYFSRICGETLYGPACRSMEVLRMTLR</sequence>
<dbReference type="Proteomes" id="UP000321595">
    <property type="component" value="Chromosome"/>
</dbReference>
<evidence type="ECO:0000256" key="2">
    <source>
        <dbReference type="ARBA" id="ARBA00022737"/>
    </source>
</evidence>
<dbReference type="RefSeq" id="WP_146958622.1">
    <property type="nucleotide sequence ID" value="NZ_CP042467.1"/>
</dbReference>
<dbReference type="KEGG" id="bbae:FRD01_06710"/>
<keyword evidence="5" id="KW-1185">Reference proteome</keyword>
<dbReference type="InterPro" id="IPR040239">
    <property type="entry name" value="HcpB-like"/>
</dbReference>
<gene>
    <name evidence="4" type="ORF">FRD01_06710</name>
</gene>
<evidence type="ECO:0000256" key="1">
    <source>
        <dbReference type="ARBA" id="ARBA00008486"/>
    </source>
</evidence>
<dbReference type="Gene3D" id="1.25.40.10">
    <property type="entry name" value="Tetratricopeptide repeat domain"/>
    <property type="match status" value="1"/>
</dbReference>
<comment type="similarity">
    <text evidence="1">Belongs to the hcp beta-lactamase family.</text>
</comment>
<keyword evidence="2" id="KW-0677">Repeat</keyword>
<dbReference type="PANTHER" id="PTHR13891">
    <property type="entry name" value="CYTOCHROME C OXIDASE ASSEMBLY FACTOR 7"/>
    <property type="match status" value="1"/>
</dbReference>
<dbReference type="OrthoDB" id="5483576at2"/>
<name>A0A5B8XP69_9DELT</name>
<proteinExistence type="inferred from homology"/>
<feature type="signal peptide" evidence="3">
    <location>
        <begin position="1"/>
        <end position="26"/>
    </location>
</feature>
<organism evidence="4 5">
    <name type="scientific">Microvenator marinus</name>
    <dbReference type="NCBI Taxonomy" id="2600177"/>
    <lineage>
        <taxon>Bacteria</taxon>
        <taxon>Deltaproteobacteria</taxon>
        <taxon>Bradymonadales</taxon>
        <taxon>Microvenatoraceae</taxon>
        <taxon>Microvenator</taxon>
    </lineage>
</organism>
<evidence type="ECO:0000256" key="3">
    <source>
        <dbReference type="SAM" id="SignalP"/>
    </source>
</evidence>
<accession>A0A5B8XP69</accession>
<dbReference type="InterPro" id="IPR011990">
    <property type="entry name" value="TPR-like_helical_dom_sf"/>
</dbReference>
<dbReference type="PROSITE" id="PS51257">
    <property type="entry name" value="PROKAR_LIPOPROTEIN"/>
    <property type="match status" value="1"/>
</dbReference>
<dbReference type="AlphaFoldDB" id="A0A5B8XP69"/>
<dbReference type="SUPFAM" id="SSF81901">
    <property type="entry name" value="HCP-like"/>
    <property type="match status" value="3"/>
</dbReference>
<feature type="chain" id="PRO_5039894790" evidence="3">
    <location>
        <begin position="27"/>
        <end position="402"/>
    </location>
</feature>
<dbReference type="PANTHER" id="PTHR13891:SF1">
    <property type="entry name" value="CYTOCHROME C OXIDASE ASSEMBLY FACTOR 7"/>
    <property type="match status" value="1"/>
</dbReference>
<reference evidence="4 5" key="1">
    <citation type="submission" date="2019-08" db="EMBL/GenBank/DDBJ databases">
        <authorList>
            <person name="Liang Q."/>
        </authorList>
    </citation>
    <scope>NUCLEOTIDE SEQUENCE [LARGE SCALE GENOMIC DNA]</scope>
    <source>
        <strain evidence="4 5">V1718</strain>
    </source>
</reference>
<evidence type="ECO:0000313" key="4">
    <source>
        <dbReference type="EMBL" id="QED26937.1"/>
    </source>
</evidence>
<evidence type="ECO:0000313" key="5">
    <source>
        <dbReference type="Proteomes" id="UP000321595"/>
    </source>
</evidence>
<keyword evidence="3" id="KW-0732">Signal</keyword>
<dbReference type="Pfam" id="PF08238">
    <property type="entry name" value="Sel1"/>
    <property type="match status" value="8"/>
</dbReference>
<dbReference type="InterPro" id="IPR006597">
    <property type="entry name" value="Sel1-like"/>
</dbReference>